<dbReference type="PANTHER" id="PTHR39579:SF1">
    <property type="entry name" value="INNER MEMBRANE PROTEIN YHCB"/>
    <property type="match status" value="1"/>
</dbReference>
<evidence type="ECO:0000256" key="1">
    <source>
        <dbReference type="ARBA" id="ARBA00004377"/>
    </source>
</evidence>
<keyword evidence="3" id="KW-0997">Cell inner membrane</keyword>
<organism evidence="16 17">
    <name type="scientific">Alkalimonas collagenimarina</name>
    <dbReference type="NCBI Taxonomy" id="400390"/>
    <lineage>
        <taxon>Bacteria</taxon>
        <taxon>Pseudomonadati</taxon>
        <taxon>Pseudomonadota</taxon>
        <taxon>Gammaproteobacteria</taxon>
        <taxon>Alkalimonas</taxon>
    </lineage>
</organism>
<evidence type="ECO:0000313" key="17">
    <source>
        <dbReference type="Proteomes" id="UP001231616"/>
    </source>
</evidence>
<feature type="transmembrane region" description="Helical" evidence="15">
    <location>
        <begin position="6"/>
        <end position="26"/>
    </location>
</feature>
<dbReference type="RefSeq" id="WP_305892447.1">
    <property type="nucleotide sequence ID" value="NZ_JAUZVZ010000003.1"/>
</dbReference>
<comment type="similarity">
    <text evidence="10">Belongs to the ZapG family.</text>
</comment>
<accession>A0ABT9GVV1</accession>
<evidence type="ECO:0000256" key="11">
    <source>
        <dbReference type="ARBA" id="ARBA00035703"/>
    </source>
</evidence>
<keyword evidence="17" id="KW-1185">Reference proteome</keyword>
<keyword evidence="6" id="KW-0133">Cell shape</keyword>
<evidence type="ECO:0000256" key="2">
    <source>
        <dbReference type="ARBA" id="ARBA00022475"/>
    </source>
</evidence>
<keyword evidence="8 15" id="KW-0472">Membrane</keyword>
<evidence type="ECO:0000256" key="15">
    <source>
        <dbReference type="SAM" id="Phobius"/>
    </source>
</evidence>
<feature type="region of interest" description="Disordered" evidence="14">
    <location>
        <begin position="109"/>
        <end position="159"/>
    </location>
</feature>
<keyword evidence="2" id="KW-1003">Cell membrane</keyword>
<evidence type="ECO:0000256" key="6">
    <source>
        <dbReference type="ARBA" id="ARBA00022960"/>
    </source>
</evidence>
<dbReference type="Pfam" id="PF06295">
    <property type="entry name" value="ZapG-like"/>
    <property type="match status" value="1"/>
</dbReference>
<evidence type="ECO:0000256" key="8">
    <source>
        <dbReference type="ARBA" id="ARBA00023136"/>
    </source>
</evidence>
<evidence type="ECO:0000256" key="14">
    <source>
        <dbReference type="SAM" id="MobiDB-lite"/>
    </source>
</evidence>
<dbReference type="EMBL" id="JAUZVZ010000003">
    <property type="protein sequence ID" value="MDP4535184.1"/>
    <property type="molecule type" value="Genomic_DNA"/>
</dbReference>
<protein>
    <recommendedName>
        <fullName evidence="11">Z-ring associated protein G</fullName>
    </recommendedName>
    <alternativeName>
        <fullName evidence="12">Cell division protein ZapG</fullName>
    </alternativeName>
</protein>
<feature type="coiled-coil region" evidence="13">
    <location>
        <begin position="31"/>
        <end position="58"/>
    </location>
</feature>
<keyword evidence="9" id="KW-0131">Cell cycle</keyword>
<comment type="caution">
    <text evidence="16">The sequence shown here is derived from an EMBL/GenBank/DDBJ whole genome shotgun (WGS) entry which is preliminary data.</text>
</comment>
<evidence type="ECO:0000256" key="9">
    <source>
        <dbReference type="ARBA" id="ARBA00023306"/>
    </source>
</evidence>
<dbReference type="InterPro" id="IPR009386">
    <property type="entry name" value="ZapG-like"/>
</dbReference>
<dbReference type="Proteomes" id="UP001231616">
    <property type="component" value="Unassembled WGS sequence"/>
</dbReference>
<evidence type="ECO:0000256" key="3">
    <source>
        <dbReference type="ARBA" id="ARBA00022519"/>
    </source>
</evidence>
<evidence type="ECO:0000256" key="10">
    <source>
        <dbReference type="ARBA" id="ARBA00035657"/>
    </source>
</evidence>
<proteinExistence type="inferred from homology"/>
<evidence type="ECO:0000256" key="12">
    <source>
        <dbReference type="ARBA" id="ARBA00035727"/>
    </source>
</evidence>
<reference evidence="16 17" key="1">
    <citation type="submission" date="2023-08" db="EMBL/GenBank/DDBJ databases">
        <authorList>
            <person name="Joshi A."/>
            <person name="Thite S."/>
        </authorList>
    </citation>
    <scope>NUCLEOTIDE SEQUENCE [LARGE SCALE GENOMIC DNA]</scope>
    <source>
        <strain evidence="16 17">AC40</strain>
    </source>
</reference>
<evidence type="ECO:0000256" key="4">
    <source>
        <dbReference type="ARBA" id="ARBA00022618"/>
    </source>
</evidence>
<name>A0ABT9GVV1_9GAMM</name>
<keyword evidence="7 15" id="KW-1133">Transmembrane helix</keyword>
<keyword evidence="5 15" id="KW-0812">Transmembrane</keyword>
<keyword evidence="13" id="KW-0175">Coiled coil</keyword>
<evidence type="ECO:0000256" key="13">
    <source>
        <dbReference type="SAM" id="Coils"/>
    </source>
</evidence>
<feature type="compositionally biased region" description="Basic and acidic residues" evidence="14">
    <location>
        <begin position="109"/>
        <end position="121"/>
    </location>
</feature>
<keyword evidence="4" id="KW-0132">Cell division</keyword>
<evidence type="ECO:0000256" key="5">
    <source>
        <dbReference type="ARBA" id="ARBA00022692"/>
    </source>
</evidence>
<evidence type="ECO:0000313" key="16">
    <source>
        <dbReference type="EMBL" id="MDP4535184.1"/>
    </source>
</evidence>
<gene>
    <name evidence="16" type="ORF">Q3O60_03150</name>
</gene>
<dbReference type="PANTHER" id="PTHR39579">
    <property type="entry name" value="INNER MEMBRANE PROTEIN YHCB"/>
    <property type="match status" value="1"/>
</dbReference>
<evidence type="ECO:0000256" key="7">
    <source>
        <dbReference type="ARBA" id="ARBA00022989"/>
    </source>
</evidence>
<comment type="subcellular location">
    <subcellularLocation>
        <location evidence="1">Cell inner membrane</location>
        <topology evidence="1">Single-pass membrane protein</topology>
    </subcellularLocation>
</comment>
<sequence>MTITMTLVWLVVGFLGGGLAGWWLALRQHNQHQLQLELTETKEQLKKYRADVSNHLETTNQLITQLQDNYGKIANHLQQSKMELVEKPMLENNKDETLSYLSSDTASHIRDSLHQLDEKKPTYSKSYEQPRDYAGQSSGLFKEPQHKSPKQAVSSAQKD</sequence>